<dbReference type="SMART" id="SM00642">
    <property type="entry name" value="Aamy"/>
    <property type="match status" value="1"/>
</dbReference>
<name>A0ABQ3B5V7_9GAMM</name>
<dbReference type="InterPro" id="IPR012767">
    <property type="entry name" value="Trehalose_TreY"/>
</dbReference>
<dbReference type="EMBL" id="BMXV01000005">
    <property type="protein sequence ID" value="GGY77022.1"/>
    <property type="molecule type" value="Genomic_DNA"/>
</dbReference>
<dbReference type="InterPro" id="IPR044901">
    <property type="entry name" value="Trehalose_TreZ_E-set_sf"/>
</dbReference>
<gene>
    <name evidence="2" type="ORF">GCM10007071_25730</name>
</gene>
<protein>
    <recommendedName>
        <fullName evidence="1">Glycosyl hydrolase family 13 catalytic domain-containing protein</fullName>
    </recommendedName>
</protein>
<sequence>MVFLDVVYNHFGPDGNYLHLYAPDFFTERHQTPWGAGINFDDENSQTVRDFFIHNALFWLEEYHLDGLRLDAVHAINDDSSPSCLEELATRVHEGPGRNRQIHLILENDDNSARYLSRTPELSPRFFTAQWNDDIHHCLHLMLTGESDGYYADYTRKPNWFLGRCLAEGFAYQGEPSPYRGNVHRGEPSTELPPDAFVSFLQNHDQTGNRAFGERIDALAPPAAIAAAAAVRLLAPQPPLLFMGEEFGATTPFQFFCDFSGELADAVTAGRREEFSGFEDFSEAGTSDRIPDPNADQTFLQSKLEWDCLNSPRHADRYRHFSDLLALRSRLYSEKGHRPLPGAGTFRESGDTALQVSWQLRDGSTLTMLINLGPHPCSIPGVSPDPADRVYCFPAGLPEALNNARLLPWSVAVFLASARDANAIPTATYRLQLNRDFSFRDAGELIPYLDDLGISHCYCSPYLRARSGSSHGYDIVDHGELNPEIGSQADLEDFAAKLEERDMGHILDMVPNHMGIMGDDNLWWLDVLENGPASRFGNFFDIDWTPLRRGMNNEVLIPVLGDHYGDVLDQKQLELAFDPHEGTFSVHYYEHRFPIDPRQYPLILNRQPDRLKDCFGSEECALMEFQSLVTALENLPSRSSTLEEELTARNRDKELLKQRLKALHEVSPALQQHLKSVLREINRSEALGTETSSPMHELLEAQAYRLAYWRVAADEINYRRFFDINDLACLRQEEQAVFEKTHKLALDLVSDGKVQGLRIDHPDGLYDPVQYFHRLQGPRPAYVIAEKILSKGESLRRSWPIHGTTGYDFAAACTGLFIEPETADEMQEIYESFVGHKIEFKDICYRSKKLIVQTSLTSEMAVLASQLARIADADPHSRDFTLNGLRQALTEVVACFPVYRTYITERGVTEEDRDQIDQALQDAMKRSQAADITAFRFIRDVLLLEFGESQPEALRRTLIRFSMSFQQYTSPVMAKGLEDTALYVYHRLVALNEVGAEPGVFGVSAAAFHQANLERQASWPHSMIDTSTHDTKRSADTRARIGVLSEIPDRWREKVNYWAAINAHYKHQDNGSAWPDENTEYLLYQTLIGTWPLEQPASLDMEAFRTRIQDYMLKAVKEAKQHTSWINSNPGYEEGLSRFIDGVLQPDNARFLEDFTDFQESISNLGMYASLGQVLLKLTAPGVPDTYQGDELWNFSLVDPDNRRPVNYHQRRQILQELKAEFDRNSVDRTALSTLTGDMSDGRIKCYLTWKCLSLRRQHPDLFSLGTYTPLRTRGIHADNLFAFAREHEGETLIVVVPRLLGRLAATKAEGSGNLVGRLDWGNSAVELPEQLATSSYRNHLTGKPLDVRGVDDSPLLMAQQLFAAFPVALLVSRPLR</sequence>
<evidence type="ECO:0000313" key="3">
    <source>
        <dbReference type="Proteomes" id="UP000601597"/>
    </source>
</evidence>
<dbReference type="PANTHER" id="PTHR10357">
    <property type="entry name" value="ALPHA-AMYLASE FAMILY MEMBER"/>
    <property type="match status" value="1"/>
</dbReference>
<dbReference type="Gene3D" id="1.10.10.760">
    <property type="entry name" value="E-set domains of sugar-utilizing enzymes"/>
    <property type="match status" value="1"/>
</dbReference>
<dbReference type="SUPFAM" id="SSF51445">
    <property type="entry name" value="(Trans)glycosidases"/>
    <property type="match status" value="2"/>
</dbReference>
<proteinExistence type="predicted"/>
<dbReference type="InterPro" id="IPR006047">
    <property type="entry name" value="GH13_cat_dom"/>
</dbReference>
<evidence type="ECO:0000259" key="1">
    <source>
        <dbReference type="SMART" id="SM00642"/>
    </source>
</evidence>
<dbReference type="Pfam" id="PF11941">
    <property type="entry name" value="DUF3459"/>
    <property type="match status" value="1"/>
</dbReference>
<dbReference type="CDD" id="cd11325">
    <property type="entry name" value="AmyAc_GTHase"/>
    <property type="match status" value="1"/>
</dbReference>
<evidence type="ECO:0000313" key="2">
    <source>
        <dbReference type="EMBL" id="GGY77022.1"/>
    </source>
</evidence>
<feature type="domain" description="Glycosyl hydrolase family 13 catalytic" evidence="1">
    <location>
        <begin position="426"/>
        <end position="1219"/>
    </location>
</feature>
<dbReference type="CDD" id="cd11336">
    <property type="entry name" value="AmyAc_MTSase"/>
    <property type="match status" value="1"/>
</dbReference>
<dbReference type="PANTHER" id="PTHR10357:SF216">
    <property type="entry name" value="MALTOOLIGOSYL TREHALOSE SYNTHASE-RELATED"/>
    <property type="match status" value="1"/>
</dbReference>
<reference evidence="3" key="1">
    <citation type="journal article" date="2019" name="Int. J. Syst. Evol. Microbiol.">
        <title>The Global Catalogue of Microorganisms (GCM) 10K type strain sequencing project: providing services to taxonomists for standard genome sequencing and annotation.</title>
        <authorList>
            <consortium name="The Broad Institute Genomics Platform"/>
            <consortium name="The Broad Institute Genome Sequencing Center for Infectious Disease"/>
            <person name="Wu L."/>
            <person name="Ma J."/>
        </authorList>
    </citation>
    <scope>NUCLEOTIDE SEQUENCE [LARGE SCALE GENOMIC DNA]</scope>
    <source>
        <strain evidence="3">KCTC 22280</strain>
    </source>
</reference>
<dbReference type="Proteomes" id="UP000601597">
    <property type="component" value="Unassembled WGS sequence"/>
</dbReference>
<accession>A0ABQ3B5V7</accession>
<comment type="caution">
    <text evidence="2">The sequence shown here is derived from an EMBL/GenBank/DDBJ whole genome shotgun (WGS) entry which is preliminary data.</text>
</comment>
<organism evidence="2 3">
    <name type="scientific">Marinobacter zhanjiangensis</name>
    <dbReference type="NCBI Taxonomy" id="578215"/>
    <lineage>
        <taxon>Bacteria</taxon>
        <taxon>Pseudomonadati</taxon>
        <taxon>Pseudomonadota</taxon>
        <taxon>Gammaproteobacteria</taxon>
        <taxon>Pseudomonadales</taxon>
        <taxon>Marinobacteraceae</taxon>
        <taxon>Marinobacter</taxon>
    </lineage>
</organism>
<dbReference type="InterPro" id="IPR017853">
    <property type="entry name" value="GH"/>
</dbReference>
<dbReference type="NCBIfam" id="TIGR02401">
    <property type="entry name" value="trehalose_TreY"/>
    <property type="match status" value="1"/>
</dbReference>
<dbReference type="InterPro" id="IPR022567">
    <property type="entry name" value="DUF3459"/>
</dbReference>
<keyword evidence="3" id="KW-1185">Reference proteome</keyword>
<dbReference type="Gene3D" id="3.20.20.80">
    <property type="entry name" value="Glycosidases"/>
    <property type="match status" value="5"/>
</dbReference>
<dbReference type="Pfam" id="PF00128">
    <property type="entry name" value="Alpha-amylase"/>
    <property type="match status" value="1"/>
</dbReference>